<dbReference type="RefSeq" id="WP_139915418.1">
    <property type="nucleotide sequence ID" value="NZ_CBCSLE010000015.1"/>
</dbReference>
<sequence>MNRIPSLMLAGAALFLSFVMYGVFMVRHLFKSEDALIRIAAWHLPVAGLAIALSVHASVKHRSNAGLGLLVCSVFAVLLFLCFSTS</sequence>
<keyword evidence="3" id="KW-1185">Reference proteome</keyword>
<proteinExistence type="predicted"/>
<dbReference type="EMBL" id="JAAAPK010000001">
    <property type="protein sequence ID" value="NBC39350.1"/>
    <property type="molecule type" value="Genomic_DNA"/>
</dbReference>
<gene>
    <name evidence="2" type="ORF">GTZ93_05865</name>
</gene>
<name>A0A7X4Y5K0_9BACT</name>
<dbReference type="AlphaFoldDB" id="A0A7X4Y5K0"/>
<dbReference type="Proteomes" id="UP000537825">
    <property type="component" value="Unassembled WGS sequence"/>
</dbReference>
<feature type="transmembrane region" description="Helical" evidence="1">
    <location>
        <begin position="6"/>
        <end position="24"/>
    </location>
</feature>
<evidence type="ECO:0000256" key="1">
    <source>
        <dbReference type="SAM" id="Phobius"/>
    </source>
</evidence>
<evidence type="ECO:0000313" key="3">
    <source>
        <dbReference type="Proteomes" id="UP000537825"/>
    </source>
</evidence>
<evidence type="ECO:0000313" key="2">
    <source>
        <dbReference type="EMBL" id="NBC39350.1"/>
    </source>
</evidence>
<comment type="caution">
    <text evidence="2">The sequence shown here is derived from an EMBL/GenBank/DDBJ whole genome shotgun (WGS) entry which is preliminary data.</text>
</comment>
<feature type="transmembrane region" description="Helical" evidence="1">
    <location>
        <begin position="65"/>
        <end position="83"/>
    </location>
</feature>
<protein>
    <submittedName>
        <fullName evidence="2">Uncharacterized protein</fullName>
    </submittedName>
</protein>
<keyword evidence="1" id="KW-0812">Transmembrane</keyword>
<feature type="transmembrane region" description="Helical" evidence="1">
    <location>
        <begin position="36"/>
        <end position="59"/>
    </location>
</feature>
<keyword evidence="1" id="KW-1133">Transmembrane helix</keyword>
<reference evidence="2 3" key="1">
    <citation type="submission" date="2020-01" db="EMBL/GenBank/DDBJ databases">
        <title>The draft genome sequence of Corallococcus exiguus DSM 14696.</title>
        <authorList>
            <person name="Zhang X."/>
            <person name="Zhu H."/>
        </authorList>
    </citation>
    <scope>NUCLEOTIDE SEQUENCE [LARGE SCALE GENOMIC DNA]</scope>
    <source>
        <strain evidence="2 3">DSM 14696</strain>
    </source>
</reference>
<accession>A0A7X4Y5K0</accession>
<organism evidence="2 3">
    <name type="scientific">Corallococcus exiguus</name>
    <dbReference type="NCBI Taxonomy" id="83462"/>
    <lineage>
        <taxon>Bacteria</taxon>
        <taxon>Pseudomonadati</taxon>
        <taxon>Myxococcota</taxon>
        <taxon>Myxococcia</taxon>
        <taxon>Myxococcales</taxon>
        <taxon>Cystobacterineae</taxon>
        <taxon>Myxococcaceae</taxon>
        <taxon>Corallococcus</taxon>
    </lineage>
</organism>
<keyword evidence="1" id="KW-0472">Membrane</keyword>